<accession>A0A1Y3EX69</accession>
<protein>
    <recommendedName>
        <fullName evidence="3">NUC153 domain-containing protein</fullName>
    </recommendedName>
</protein>
<evidence type="ECO:0000313" key="4">
    <source>
        <dbReference type="EMBL" id="OUC48476.1"/>
    </source>
</evidence>
<evidence type="ECO:0000259" key="3">
    <source>
        <dbReference type="Pfam" id="PF08159"/>
    </source>
</evidence>
<evidence type="ECO:0000256" key="1">
    <source>
        <dbReference type="ARBA" id="ARBA00004604"/>
    </source>
</evidence>
<reference evidence="4 5" key="1">
    <citation type="submission" date="2015-04" db="EMBL/GenBank/DDBJ databases">
        <title>Draft genome of the roundworm Trichinella nativa.</title>
        <authorList>
            <person name="Mitreva M."/>
        </authorList>
    </citation>
    <scope>NUCLEOTIDE SEQUENCE [LARGE SCALE GENOMIC DNA]</scope>
    <source>
        <strain evidence="4 5">ISS45</strain>
    </source>
</reference>
<comment type="caution">
    <text evidence="4">The sequence shown here is derived from an EMBL/GenBank/DDBJ whole genome shotgun (WGS) entry which is preliminary data.</text>
</comment>
<dbReference type="AlphaFoldDB" id="A0A1Y3EX69"/>
<dbReference type="PANTHER" id="PTHR12202">
    <property type="entry name" value="ESF1 HOMOLOG"/>
    <property type="match status" value="1"/>
</dbReference>
<dbReference type="GO" id="GO:0003723">
    <property type="term" value="F:RNA binding"/>
    <property type="evidence" value="ECO:0007669"/>
    <property type="project" value="TreeGrafter"/>
</dbReference>
<dbReference type="Proteomes" id="UP000243006">
    <property type="component" value="Unassembled WGS sequence"/>
</dbReference>
<dbReference type="EMBL" id="LVZM01002666">
    <property type="protein sequence ID" value="OUC48476.1"/>
    <property type="molecule type" value="Genomic_DNA"/>
</dbReference>
<comment type="subcellular location">
    <subcellularLocation>
        <location evidence="1">Nucleus</location>
        <location evidence="1">Nucleolus</location>
    </subcellularLocation>
</comment>
<dbReference type="InterPro" id="IPR012580">
    <property type="entry name" value="NUC153"/>
</dbReference>
<evidence type="ECO:0000313" key="5">
    <source>
        <dbReference type="Proteomes" id="UP000243006"/>
    </source>
</evidence>
<evidence type="ECO:0000256" key="2">
    <source>
        <dbReference type="ARBA" id="ARBA00023242"/>
    </source>
</evidence>
<feature type="domain" description="NUC153" evidence="3">
    <location>
        <begin position="54"/>
        <end position="82"/>
    </location>
</feature>
<dbReference type="Pfam" id="PF08159">
    <property type="entry name" value="NUC153"/>
    <property type="match status" value="1"/>
</dbReference>
<dbReference type="InterPro" id="IPR039754">
    <property type="entry name" value="Esf1"/>
</dbReference>
<proteinExistence type="predicted"/>
<keyword evidence="2" id="KW-0539">Nucleus</keyword>
<dbReference type="PANTHER" id="PTHR12202:SF0">
    <property type="entry name" value="ESF1 HOMOLOG"/>
    <property type="match status" value="1"/>
</dbReference>
<sequence length="98" mass="11662">MKVKNEIGELELLAAADDKAQHYHLHTLLLKEGINEKRRDMANLDDQFQLNLDDPRFQAIYTSHLFNIDQTDPAFKRTAGMERLIEEKRRRKQHHHFP</sequence>
<organism evidence="4 5">
    <name type="scientific">Trichinella nativa</name>
    <dbReference type="NCBI Taxonomy" id="6335"/>
    <lineage>
        <taxon>Eukaryota</taxon>
        <taxon>Metazoa</taxon>
        <taxon>Ecdysozoa</taxon>
        <taxon>Nematoda</taxon>
        <taxon>Enoplea</taxon>
        <taxon>Dorylaimia</taxon>
        <taxon>Trichinellida</taxon>
        <taxon>Trichinellidae</taxon>
        <taxon>Trichinella</taxon>
    </lineage>
</organism>
<name>A0A1Y3EX69_9BILA</name>
<dbReference type="GO" id="GO:0005730">
    <property type="term" value="C:nucleolus"/>
    <property type="evidence" value="ECO:0007669"/>
    <property type="project" value="UniProtKB-SubCell"/>
</dbReference>
<feature type="non-terminal residue" evidence="4">
    <location>
        <position position="98"/>
    </location>
</feature>
<gene>
    <name evidence="4" type="ORF">D917_06149</name>
</gene>
<dbReference type="GO" id="GO:0006364">
    <property type="term" value="P:rRNA processing"/>
    <property type="evidence" value="ECO:0007669"/>
    <property type="project" value="InterPro"/>
</dbReference>